<dbReference type="Gene3D" id="3.90.25.10">
    <property type="entry name" value="UDP-galactose 4-epimerase, domain 1"/>
    <property type="match status" value="1"/>
</dbReference>
<dbReference type="SUPFAM" id="SSF51735">
    <property type="entry name" value="NAD(P)-binding Rossmann-fold domains"/>
    <property type="match status" value="1"/>
</dbReference>
<evidence type="ECO:0000259" key="1">
    <source>
        <dbReference type="Pfam" id="PF13460"/>
    </source>
</evidence>
<dbReference type="EMBL" id="CP011043">
    <property type="protein sequence ID" value="AJW80174.1"/>
    <property type="molecule type" value="Genomic_DNA"/>
</dbReference>
<dbReference type="PANTHER" id="PTHR47129:SF1">
    <property type="entry name" value="NMRA-LIKE DOMAIN-CONTAINING PROTEIN"/>
    <property type="match status" value="1"/>
</dbReference>
<proteinExistence type="predicted"/>
<dbReference type="Gene3D" id="3.40.50.720">
    <property type="entry name" value="NAD(P)-binding Rossmann-like Domain"/>
    <property type="match status" value="1"/>
</dbReference>
<evidence type="ECO:0000313" key="2">
    <source>
        <dbReference type="EMBL" id="AJW80174.1"/>
    </source>
</evidence>
<dbReference type="KEGG" id="cmh:VO01_14570"/>
<dbReference type="HOGENOM" id="CLU_007383_10_4_11"/>
<dbReference type="AlphaFoldDB" id="A0A0D5CLK9"/>
<gene>
    <name evidence="2" type="ORF">VO01_14570</name>
</gene>
<dbReference type="InterPro" id="IPR016040">
    <property type="entry name" value="NAD(P)-bd_dom"/>
</dbReference>
<dbReference type="Pfam" id="PF13460">
    <property type="entry name" value="NAD_binding_10"/>
    <property type="match status" value="1"/>
</dbReference>
<dbReference type="InterPro" id="IPR036291">
    <property type="entry name" value="NAD(P)-bd_dom_sf"/>
</dbReference>
<evidence type="ECO:0000313" key="3">
    <source>
        <dbReference type="Proteomes" id="UP000032604"/>
    </source>
</evidence>
<feature type="domain" description="NAD(P)-binding" evidence="1">
    <location>
        <begin position="8"/>
        <end position="177"/>
    </location>
</feature>
<dbReference type="RefSeq" id="WP_045529905.1">
    <property type="nucleotide sequence ID" value="NZ_CP011043.1"/>
</dbReference>
<reference evidence="2 3" key="1">
    <citation type="journal article" date="2015" name="Genome Announc.">
        <title>Complete Genome Sequence of Clavibacter michiganensis subsp. insidiosus R1-1 Using PacBio Single-Molecule Real-Time Technology.</title>
        <authorList>
            <person name="Lu Y."/>
            <person name="Samac D.A."/>
            <person name="Glazebrook J."/>
            <person name="Ishimaru C.A."/>
        </authorList>
    </citation>
    <scope>NUCLEOTIDE SEQUENCE [LARGE SCALE GENOMIC DNA]</scope>
    <source>
        <strain evidence="2 3">R1-1</strain>
    </source>
</reference>
<dbReference type="PATRIC" id="fig|33014.5.peg.3004"/>
<protein>
    <submittedName>
        <fullName evidence="2">Nucleoside-diphosphate sugar epimerase</fullName>
    </submittedName>
</protein>
<name>A0A0D5CLK9_9MICO</name>
<accession>A0A0D5CLK9</accession>
<dbReference type="PANTHER" id="PTHR47129">
    <property type="entry name" value="QUINONE OXIDOREDUCTASE 2"/>
    <property type="match status" value="1"/>
</dbReference>
<dbReference type="OrthoDB" id="5510591at2"/>
<organism evidence="2 3">
    <name type="scientific">Clavibacter michiganensis subsp. insidiosus</name>
    <dbReference type="NCBI Taxonomy" id="33014"/>
    <lineage>
        <taxon>Bacteria</taxon>
        <taxon>Bacillati</taxon>
        <taxon>Actinomycetota</taxon>
        <taxon>Actinomycetes</taxon>
        <taxon>Micrococcales</taxon>
        <taxon>Microbacteriaceae</taxon>
        <taxon>Clavibacter</taxon>
    </lineage>
</organism>
<dbReference type="InterPro" id="IPR052718">
    <property type="entry name" value="NmrA-type_oxidoreductase"/>
</dbReference>
<dbReference type="Proteomes" id="UP000032604">
    <property type="component" value="Chromosome"/>
</dbReference>
<sequence length="287" mass="28944">MTIVVTAATGRLGSRIVASLLARGAAASDVLATARRPEALADLAAQGVRTARLDYTDAGSVAAAIQPGDTLVLVSGSEVGQRVPQHTTVIEAAKAAGVGRILYTSVLRASTTELFIAGEHKATEEVLAASGVPVTLLRNGWYTENYAGTVDAVKQSGALLTSAGDGRVASATIAELAEATAVAALDDSLAGQTLELAGDERWTQDDLAQAISGILGQPVPVSQVSAEEHARILGGAGLDEGTVGFVVGLDAATRAGQLDDETGDLARLLGRPTASLADGLRQAVAGA</sequence>